<reference evidence="3 4" key="1">
    <citation type="submission" date="2019-06" db="EMBL/GenBank/DDBJ databases">
        <title>Quisquiliibacterium sp. nov., isolated from a maize field.</title>
        <authorList>
            <person name="Lin S.-Y."/>
            <person name="Tsai C.-F."/>
            <person name="Young C.-C."/>
        </authorList>
    </citation>
    <scope>NUCLEOTIDE SEQUENCE [LARGE SCALE GENOMIC DNA]</scope>
    <source>
        <strain evidence="3 4">CC-CFT501</strain>
    </source>
</reference>
<feature type="binding site" evidence="2">
    <location>
        <begin position="90"/>
        <end position="93"/>
    </location>
    <ligand>
        <name>substrate</name>
    </ligand>
</feature>
<dbReference type="AlphaFoldDB" id="A0A5C8NZ28"/>
<sequence length="220" mass="24171">MTAGLTTIVLVRHGVTDWNRDRRFQGQIDIPLNDEGRRQAELTGRRLASDPDRGRIAAIHTSDLSRAAQTAAPIARALGLPLHTEPLLRERNYGAFEGRTHDELAQQEAEAWSRWRAREPDFELPGGGESLRAFHARVERTLLGLAGRYPSATVVAVAHGGVLDCAFRIAAGLPLDSPRGHDLLNASLNRIAFDGERFHLLGWADVAHLEDALDDVEARG</sequence>
<dbReference type="InterPro" id="IPR029033">
    <property type="entry name" value="His_PPase_superfam"/>
</dbReference>
<evidence type="ECO:0000313" key="3">
    <source>
        <dbReference type="EMBL" id="TXL66396.1"/>
    </source>
</evidence>
<feature type="active site" description="Tele-phosphohistidine intermediate" evidence="1">
    <location>
        <position position="13"/>
    </location>
</feature>
<dbReference type="EMBL" id="VDUY01000003">
    <property type="protein sequence ID" value="TXL66396.1"/>
    <property type="molecule type" value="Genomic_DNA"/>
</dbReference>
<dbReference type="InterPro" id="IPR013078">
    <property type="entry name" value="His_Pase_superF_clade-1"/>
</dbReference>
<evidence type="ECO:0000256" key="1">
    <source>
        <dbReference type="PIRSR" id="PIRSR613078-1"/>
    </source>
</evidence>
<accession>A0A5C8NZ28</accession>
<dbReference type="CDD" id="cd07067">
    <property type="entry name" value="HP_PGM_like"/>
    <property type="match status" value="1"/>
</dbReference>
<gene>
    <name evidence="3" type="ORF">FHP08_10090</name>
</gene>
<feature type="active site" description="Proton donor/acceptor" evidence="1">
    <location>
        <position position="90"/>
    </location>
</feature>
<dbReference type="GO" id="GO:0016791">
    <property type="term" value="F:phosphatase activity"/>
    <property type="evidence" value="ECO:0007669"/>
    <property type="project" value="TreeGrafter"/>
</dbReference>
<organism evidence="3 4">
    <name type="scientific">Zeimonas arvi</name>
    <dbReference type="NCBI Taxonomy" id="2498847"/>
    <lineage>
        <taxon>Bacteria</taxon>
        <taxon>Pseudomonadati</taxon>
        <taxon>Pseudomonadota</taxon>
        <taxon>Betaproteobacteria</taxon>
        <taxon>Burkholderiales</taxon>
        <taxon>Burkholderiaceae</taxon>
        <taxon>Zeimonas</taxon>
    </lineage>
</organism>
<dbReference type="PANTHER" id="PTHR48100:SF59">
    <property type="entry name" value="ADENOSYLCOBALAMIN_ALPHA-RIBAZOLE PHOSPHATASE"/>
    <property type="match status" value="1"/>
</dbReference>
<dbReference type="InterPro" id="IPR050275">
    <property type="entry name" value="PGM_Phosphatase"/>
</dbReference>
<feature type="binding site" evidence="2">
    <location>
        <position position="66"/>
    </location>
    <ligand>
        <name>substrate</name>
    </ligand>
</feature>
<name>A0A5C8NZ28_9BURK</name>
<dbReference type="SMART" id="SM00855">
    <property type="entry name" value="PGAM"/>
    <property type="match status" value="1"/>
</dbReference>
<feature type="binding site" evidence="2">
    <location>
        <begin position="12"/>
        <end position="19"/>
    </location>
    <ligand>
        <name>substrate</name>
    </ligand>
</feature>
<keyword evidence="4" id="KW-1185">Reference proteome</keyword>
<protein>
    <submittedName>
        <fullName evidence="3">Histidine phosphatase family protein</fullName>
    </submittedName>
</protein>
<dbReference type="Gene3D" id="3.40.50.1240">
    <property type="entry name" value="Phosphoglycerate mutase-like"/>
    <property type="match status" value="1"/>
</dbReference>
<dbReference type="OrthoDB" id="9783269at2"/>
<dbReference type="RefSeq" id="WP_147704308.1">
    <property type="nucleotide sequence ID" value="NZ_VDUY01000003.1"/>
</dbReference>
<dbReference type="Pfam" id="PF00300">
    <property type="entry name" value="His_Phos_1"/>
    <property type="match status" value="1"/>
</dbReference>
<dbReference type="Proteomes" id="UP000321548">
    <property type="component" value="Unassembled WGS sequence"/>
</dbReference>
<evidence type="ECO:0000256" key="2">
    <source>
        <dbReference type="PIRSR" id="PIRSR613078-2"/>
    </source>
</evidence>
<dbReference type="SUPFAM" id="SSF53254">
    <property type="entry name" value="Phosphoglycerate mutase-like"/>
    <property type="match status" value="1"/>
</dbReference>
<evidence type="ECO:0000313" key="4">
    <source>
        <dbReference type="Proteomes" id="UP000321548"/>
    </source>
</evidence>
<dbReference type="PANTHER" id="PTHR48100">
    <property type="entry name" value="BROAD-SPECIFICITY PHOSPHATASE YOR283W-RELATED"/>
    <property type="match status" value="1"/>
</dbReference>
<proteinExistence type="predicted"/>
<dbReference type="GO" id="GO:0005737">
    <property type="term" value="C:cytoplasm"/>
    <property type="evidence" value="ECO:0007669"/>
    <property type="project" value="TreeGrafter"/>
</dbReference>
<comment type="caution">
    <text evidence="3">The sequence shown here is derived from an EMBL/GenBank/DDBJ whole genome shotgun (WGS) entry which is preliminary data.</text>
</comment>